<dbReference type="OMA" id="LICHRAI"/>
<feature type="domain" description="S5 DRBM" evidence="10">
    <location>
        <begin position="117"/>
        <end position="181"/>
    </location>
</feature>
<proteinExistence type="inferred from homology"/>
<dbReference type="PROSITE" id="PS50881">
    <property type="entry name" value="S5_DSRBD"/>
    <property type="match status" value="1"/>
</dbReference>
<dbReference type="Pfam" id="PF00333">
    <property type="entry name" value="Ribosomal_S5"/>
    <property type="match status" value="1"/>
</dbReference>
<dbReference type="KEGG" id="lgi:LOTGIDRAFT_230880"/>
<dbReference type="GO" id="GO:0003723">
    <property type="term" value="F:RNA binding"/>
    <property type="evidence" value="ECO:0007669"/>
    <property type="project" value="InterPro"/>
</dbReference>
<evidence type="ECO:0000313" key="12">
    <source>
        <dbReference type="Proteomes" id="UP000030746"/>
    </source>
</evidence>
<reference evidence="11 12" key="1">
    <citation type="journal article" date="2013" name="Nature">
        <title>Insights into bilaterian evolution from three spiralian genomes.</title>
        <authorList>
            <person name="Simakov O."/>
            <person name="Marletaz F."/>
            <person name="Cho S.J."/>
            <person name="Edsinger-Gonzales E."/>
            <person name="Havlak P."/>
            <person name="Hellsten U."/>
            <person name="Kuo D.H."/>
            <person name="Larsson T."/>
            <person name="Lv J."/>
            <person name="Arendt D."/>
            <person name="Savage R."/>
            <person name="Osoegawa K."/>
            <person name="de Jong P."/>
            <person name="Grimwood J."/>
            <person name="Chapman J.A."/>
            <person name="Shapiro H."/>
            <person name="Aerts A."/>
            <person name="Otillar R.P."/>
            <person name="Terry A.Y."/>
            <person name="Boore J.L."/>
            <person name="Grigoriev I.V."/>
            <person name="Lindberg D.R."/>
            <person name="Seaver E.C."/>
            <person name="Weisblat D.A."/>
            <person name="Putnam N.H."/>
            <person name="Rokhsar D.S."/>
        </authorList>
    </citation>
    <scope>NUCLEOTIDE SEQUENCE [LARGE SCALE GENOMIC DNA]</scope>
</reference>
<dbReference type="HOGENOM" id="CLU_050434_1_0_1"/>
<keyword evidence="5 8" id="KW-0687">Ribonucleoprotein</keyword>
<gene>
    <name evidence="11" type="ORF">LOTGIDRAFT_230880</name>
</gene>
<dbReference type="SUPFAM" id="SSF54768">
    <property type="entry name" value="dsRNA-binding domain-like"/>
    <property type="match status" value="1"/>
</dbReference>
<evidence type="ECO:0000256" key="3">
    <source>
        <dbReference type="ARBA" id="ARBA00022980"/>
    </source>
</evidence>
<dbReference type="InterPro" id="IPR014721">
    <property type="entry name" value="Ribsml_uS5_D2-typ_fold_subgr"/>
</dbReference>
<protein>
    <recommendedName>
        <fullName evidence="6">Small ribosomal subunit protein uS5m</fullName>
    </recommendedName>
    <alternativeName>
        <fullName evidence="7">28S ribosomal protein S5, mitochondrial</fullName>
    </alternativeName>
</protein>
<evidence type="ECO:0000256" key="4">
    <source>
        <dbReference type="ARBA" id="ARBA00023128"/>
    </source>
</evidence>
<dbReference type="FunFam" id="3.30.160.20:FF:000022">
    <property type="entry name" value="28S ribosomal protein S5, mitochondrial"/>
    <property type="match status" value="1"/>
</dbReference>
<name>V4CDH1_LOTGI</name>
<dbReference type="AlphaFoldDB" id="V4CDH1"/>
<dbReference type="OrthoDB" id="309483at2759"/>
<evidence type="ECO:0000313" key="11">
    <source>
        <dbReference type="EMBL" id="ESO99954.1"/>
    </source>
</evidence>
<evidence type="ECO:0000256" key="9">
    <source>
        <dbReference type="RuleBase" id="RU003823"/>
    </source>
</evidence>
<dbReference type="SUPFAM" id="SSF54211">
    <property type="entry name" value="Ribosomal protein S5 domain 2-like"/>
    <property type="match status" value="1"/>
</dbReference>
<dbReference type="EMBL" id="KB200869">
    <property type="protein sequence ID" value="ESO99954.1"/>
    <property type="molecule type" value="Genomic_DNA"/>
</dbReference>
<dbReference type="FunFam" id="3.30.230.10:FF:000002">
    <property type="entry name" value="30S ribosomal protein S5"/>
    <property type="match status" value="1"/>
</dbReference>
<dbReference type="GO" id="GO:0005743">
    <property type="term" value="C:mitochondrial inner membrane"/>
    <property type="evidence" value="ECO:0007669"/>
    <property type="project" value="UniProtKB-ARBA"/>
</dbReference>
<evidence type="ECO:0000256" key="7">
    <source>
        <dbReference type="ARBA" id="ARBA00041606"/>
    </source>
</evidence>
<dbReference type="InterPro" id="IPR000851">
    <property type="entry name" value="Ribosomal_uS5"/>
</dbReference>
<dbReference type="Gene3D" id="3.30.160.20">
    <property type="match status" value="1"/>
</dbReference>
<dbReference type="InterPro" id="IPR048584">
    <property type="entry name" value="Ribosomal_uS5m_N"/>
</dbReference>
<evidence type="ECO:0000259" key="10">
    <source>
        <dbReference type="PROSITE" id="PS50881"/>
    </source>
</evidence>
<dbReference type="Pfam" id="PF21251">
    <property type="entry name" value="Ribosomal_uS5m_N"/>
    <property type="match status" value="1"/>
</dbReference>
<dbReference type="GO" id="GO:0006412">
    <property type="term" value="P:translation"/>
    <property type="evidence" value="ECO:0007669"/>
    <property type="project" value="InterPro"/>
</dbReference>
<dbReference type="Gene3D" id="3.30.230.10">
    <property type="match status" value="1"/>
</dbReference>
<dbReference type="CTD" id="20248413"/>
<dbReference type="STRING" id="225164.V4CDH1"/>
<keyword evidence="4" id="KW-0496">Mitochondrion</keyword>
<dbReference type="Proteomes" id="UP000030746">
    <property type="component" value="Unassembled WGS sequence"/>
</dbReference>
<dbReference type="PANTHER" id="PTHR48277">
    <property type="entry name" value="MITOCHONDRIAL RIBOSOMAL PROTEIN S5"/>
    <property type="match status" value="1"/>
</dbReference>
<dbReference type="InterPro" id="IPR020568">
    <property type="entry name" value="Ribosomal_Su5_D2-typ_SF"/>
</dbReference>
<dbReference type="RefSeq" id="XP_009049393.1">
    <property type="nucleotide sequence ID" value="XM_009051145.1"/>
</dbReference>
<evidence type="ECO:0000256" key="1">
    <source>
        <dbReference type="ARBA" id="ARBA00004173"/>
    </source>
</evidence>
<dbReference type="InterPro" id="IPR005324">
    <property type="entry name" value="Ribosomal_uS5_C"/>
</dbReference>
<dbReference type="Pfam" id="PF03719">
    <property type="entry name" value="Ribosomal_S5_C"/>
    <property type="match status" value="1"/>
</dbReference>
<comment type="similarity">
    <text evidence="2 9">Belongs to the universal ribosomal protein uS5 family.</text>
</comment>
<dbReference type="PANTHER" id="PTHR48277:SF1">
    <property type="entry name" value="MITOCHONDRIAL RIBOSOMAL PROTEIN S5"/>
    <property type="match status" value="1"/>
</dbReference>
<dbReference type="GO" id="GO:0003735">
    <property type="term" value="F:structural constituent of ribosome"/>
    <property type="evidence" value="ECO:0007669"/>
    <property type="project" value="UniProtKB-UniRule"/>
</dbReference>
<sequence length="369" mass="41825">MWDALTTVSNPGRKRGRARHVKGLRMDLNKGQRLGDGKVRMSWPGLNTATSTGESRQIIQELEADPERKAKLAGARMRRKMTSRRVPALQRGWSGNSLPGTSIGPPDPINDYKFEGFDSRVLELKRVSNVTANLGKIYTTSAFVATGNGNGLAGYGIAKAANMKAALRIAKNRAAQQLVFIERYNEATVYHNFHCQVNKSQIFVHKAAEGSGVKAHRCIKTLCQLIGITDLRTRTEGSTRNIQNITKAFFNGLIKQETHQQLAERMGLNVVEIRRGVPTIVARPQNRPSVKKEDKPKSTDLIFANLYFDGKVPLKKRIVEPFYHKMRPYKLKQFFLYKNRNQRQIQRERAVYGLEPNKEERKIRCLPLK</sequence>
<comment type="subcellular location">
    <subcellularLocation>
        <location evidence="1">Mitochondrion</location>
    </subcellularLocation>
</comment>
<evidence type="ECO:0000256" key="5">
    <source>
        <dbReference type="ARBA" id="ARBA00023274"/>
    </source>
</evidence>
<dbReference type="GeneID" id="20248413"/>
<keyword evidence="12" id="KW-1185">Reference proteome</keyword>
<accession>V4CDH1</accession>
<dbReference type="InterPro" id="IPR013810">
    <property type="entry name" value="Ribosomal_uS5_N"/>
</dbReference>
<evidence type="ECO:0000256" key="8">
    <source>
        <dbReference type="PROSITE-ProRule" id="PRU00268"/>
    </source>
</evidence>
<dbReference type="GO" id="GO:0005763">
    <property type="term" value="C:mitochondrial small ribosomal subunit"/>
    <property type="evidence" value="ECO:0007669"/>
    <property type="project" value="UniProtKB-ARBA"/>
</dbReference>
<evidence type="ECO:0000256" key="2">
    <source>
        <dbReference type="ARBA" id="ARBA00008945"/>
    </source>
</evidence>
<organism evidence="11 12">
    <name type="scientific">Lottia gigantea</name>
    <name type="common">Giant owl limpet</name>
    <dbReference type="NCBI Taxonomy" id="225164"/>
    <lineage>
        <taxon>Eukaryota</taxon>
        <taxon>Metazoa</taxon>
        <taxon>Spiralia</taxon>
        <taxon>Lophotrochozoa</taxon>
        <taxon>Mollusca</taxon>
        <taxon>Gastropoda</taxon>
        <taxon>Patellogastropoda</taxon>
        <taxon>Lottioidea</taxon>
        <taxon>Lottiidae</taxon>
        <taxon>Lottia</taxon>
    </lineage>
</organism>
<keyword evidence="3 8" id="KW-0689">Ribosomal protein</keyword>
<evidence type="ECO:0000256" key="6">
    <source>
        <dbReference type="ARBA" id="ARBA00039335"/>
    </source>
</evidence>